<evidence type="ECO:0000256" key="3">
    <source>
        <dbReference type="ARBA" id="ARBA00023125"/>
    </source>
</evidence>
<dbReference type="Proteomes" id="UP000494119">
    <property type="component" value="Unassembled WGS sequence"/>
</dbReference>
<dbReference type="PANTHER" id="PTHR30118:SF15">
    <property type="entry name" value="TRANSCRIPTIONAL REGULATORY PROTEIN"/>
    <property type="match status" value="1"/>
</dbReference>
<proteinExistence type="inferred from homology"/>
<dbReference type="AlphaFoldDB" id="A0A6J5G2A9"/>
<keyword evidence="3" id="KW-0238">DNA-binding</keyword>
<evidence type="ECO:0000313" key="7">
    <source>
        <dbReference type="Proteomes" id="UP000494119"/>
    </source>
</evidence>
<dbReference type="InterPro" id="IPR036390">
    <property type="entry name" value="WH_DNA-bd_sf"/>
</dbReference>
<dbReference type="Gene3D" id="1.10.10.10">
    <property type="entry name" value="Winged helix-like DNA-binding domain superfamily/Winged helix DNA-binding domain"/>
    <property type="match status" value="1"/>
</dbReference>
<dbReference type="PRINTS" id="PR00039">
    <property type="entry name" value="HTHLYSR"/>
</dbReference>
<feature type="domain" description="HTH lysR-type" evidence="5">
    <location>
        <begin position="6"/>
        <end position="63"/>
    </location>
</feature>
<dbReference type="RefSeq" id="WP_227875495.1">
    <property type="nucleotide sequence ID" value="NZ_CADIKL010000011.1"/>
</dbReference>
<dbReference type="PANTHER" id="PTHR30118">
    <property type="entry name" value="HTH-TYPE TRANSCRIPTIONAL REGULATOR LEUO-RELATED"/>
    <property type="match status" value="1"/>
</dbReference>
<evidence type="ECO:0000313" key="6">
    <source>
        <dbReference type="EMBL" id="CAB3788534.1"/>
    </source>
</evidence>
<protein>
    <submittedName>
        <fullName evidence="6">PCP degradation transcriptional activation protein</fullName>
    </submittedName>
</protein>
<keyword evidence="7" id="KW-1185">Reference proteome</keyword>
<dbReference type="CDD" id="cd08459">
    <property type="entry name" value="PBP2_DntR_NahR_LinR_like"/>
    <property type="match status" value="1"/>
</dbReference>
<dbReference type="SUPFAM" id="SSF53850">
    <property type="entry name" value="Periplasmic binding protein-like II"/>
    <property type="match status" value="1"/>
</dbReference>
<dbReference type="PROSITE" id="PS50931">
    <property type="entry name" value="HTH_LYSR"/>
    <property type="match status" value="1"/>
</dbReference>
<sequence length="310" mass="34145">MNLNTMDLNLLVVFDALLRTRSTTLAAQELHLTQSAISNALKRLRTAFDDPLFVKSARGMVPTAYALDMARPVLDGLNLIRSAVTSRASFDPAASDRTFRIYVNELGQMVAMPRLLAALAEEAPGVKLMTVDLAPGEAQAAMEAGELDVAFGQLIGFRSGFQHQHLFSERYVALLSQSHRHIQGQLTLRDFFDANHIVYRPSVGSHAVFEDTVDRLFEAHGERRKVAVRLAYSLGIAAMIEATDLLVCVPSLLASALAQAGNLQILPLPFESPVFHISLLWHERSDADGGHQWLRTLFRRLFESGVARGA</sequence>
<dbReference type="InterPro" id="IPR000847">
    <property type="entry name" value="LysR_HTH_N"/>
</dbReference>
<dbReference type="SUPFAM" id="SSF46785">
    <property type="entry name" value="Winged helix' DNA-binding domain"/>
    <property type="match status" value="1"/>
</dbReference>
<dbReference type="GO" id="GO:0003700">
    <property type="term" value="F:DNA-binding transcription factor activity"/>
    <property type="evidence" value="ECO:0007669"/>
    <property type="project" value="InterPro"/>
</dbReference>
<keyword evidence="2" id="KW-0805">Transcription regulation</keyword>
<dbReference type="GO" id="GO:0003677">
    <property type="term" value="F:DNA binding"/>
    <property type="evidence" value="ECO:0007669"/>
    <property type="project" value="UniProtKB-KW"/>
</dbReference>
<keyword evidence="4" id="KW-0804">Transcription</keyword>
<evidence type="ECO:0000259" key="5">
    <source>
        <dbReference type="PROSITE" id="PS50931"/>
    </source>
</evidence>
<dbReference type="Gene3D" id="3.40.190.10">
    <property type="entry name" value="Periplasmic binding protein-like II"/>
    <property type="match status" value="2"/>
</dbReference>
<dbReference type="Pfam" id="PF03466">
    <property type="entry name" value="LysR_substrate"/>
    <property type="match status" value="1"/>
</dbReference>
<dbReference type="InterPro" id="IPR005119">
    <property type="entry name" value="LysR_subst-bd"/>
</dbReference>
<name>A0A6J5G2A9_9BURK</name>
<accession>A0A6J5G2A9</accession>
<dbReference type="InterPro" id="IPR036388">
    <property type="entry name" value="WH-like_DNA-bd_sf"/>
</dbReference>
<reference evidence="6 7" key="1">
    <citation type="submission" date="2020-04" db="EMBL/GenBank/DDBJ databases">
        <authorList>
            <person name="De Canck E."/>
        </authorList>
    </citation>
    <scope>NUCLEOTIDE SEQUENCE [LARGE SCALE GENOMIC DNA]</scope>
    <source>
        <strain evidence="6 7">LMG 28688</strain>
    </source>
</reference>
<evidence type="ECO:0000256" key="4">
    <source>
        <dbReference type="ARBA" id="ARBA00023163"/>
    </source>
</evidence>
<dbReference type="Pfam" id="PF00126">
    <property type="entry name" value="HTH_1"/>
    <property type="match status" value="1"/>
</dbReference>
<dbReference type="EMBL" id="CADIKL010000011">
    <property type="protein sequence ID" value="CAB3788534.1"/>
    <property type="molecule type" value="Genomic_DNA"/>
</dbReference>
<evidence type="ECO:0000256" key="1">
    <source>
        <dbReference type="ARBA" id="ARBA00009437"/>
    </source>
</evidence>
<gene>
    <name evidence="6" type="primary">pcpR_2</name>
    <name evidence="6" type="ORF">LMG28688_02707</name>
</gene>
<organism evidence="6 7">
    <name type="scientific">Paraburkholderia caffeinitolerans</name>
    <dbReference type="NCBI Taxonomy" id="1723730"/>
    <lineage>
        <taxon>Bacteria</taxon>
        <taxon>Pseudomonadati</taxon>
        <taxon>Pseudomonadota</taxon>
        <taxon>Betaproteobacteria</taxon>
        <taxon>Burkholderiales</taxon>
        <taxon>Burkholderiaceae</taxon>
        <taxon>Paraburkholderia</taxon>
    </lineage>
</organism>
<evidence type="ECO:0000256" key="2">
    <source>
        <dbReference type="ARBA" id="ARBA00023015"/>
    </source>
</evidence>
<dbReference type="InterPro" id="IPR050389">
    <property type="entry name" value="LysR-type_TF"/>
</dbReference>
<comment type="similarity">
    <text evidence="1">Belongs to the LysR transcriptional regulatory family.</text>
</comment>